<dbReference type="SUPFAM" id="SSF52540">
    <property type="entry name" value="P-loop containing nucleoside triphosphate hydrolases"/>
    <property type="match status" value="1"/>
</dbReference>
<dbReference type="AlphaFoldDB" id="A0A5N5SU41"/>
<evidence type="ECO:0000256" key="1">
    <source>
        <dbReference type="ARBA" id="ARBA00005771"/>
    </source>
</evidence>
<evidence type="ECO:0000313" key="5">
    <source>
        <dbReference type="Proteomes" id="UP000326759"/>
    </source>
</evidence>
<proteinExistence type="inferred from homology"/>
<dbReference type="InterPro" id="IPR000863">
    <property type="entry name" value="Sulfotransferase_dom"/>
</dbReference>
<comment type="similarity">
    <text evidence="1">Belongs to the sulfotransferase 1 family.</text>
</comment>
<dbReference type="OrthoDB" id="205623at2759"/>
<feature type="domain" description="Sulfotransferase" evidence="3">
    <location>
        <begin position="63"/>
        <end position="285"/>
    </location>
</feature>
<protein>
    <submittedName>
        <fullName evidence="4">Sulfotransferase 1C2</fullName>
    </submittedName>
</protein>
<dbReference type="InterPro" id="IPR027417">
    <property type="entry name" value="P-loop_NTPase"/>
</dbReference>
<keyword evidence="2 4" id="KW-0808">Transferase</keyword>
<name>A0A5N5SU41_9CRUS</name>
<keyword evidence="5" id="KW-1185">Reference proteome</keyword>
<evidence type="ECO:0000256" key="2">
    <source>
        <dbReference type="ARBA" id="ARBA00022679"/>
    </source>
</evidence>
<accession>A0A5N5SU41</accession>
<gene>
    <name evidence="4" type="ORF">Anas_04310</name>
</gene>
<dbReference type="GO" id="GO:0008146">
    <property type="term" value="F:sulfotransferase activity"/>
    <property type="evidence" value="ECO:0007669"/>
    <property type="project" value="InterPro"/>
</dbReference>
<dbReference type="PANTHER" id="PTHR11783">
    <property type="entry name" value="SULFOTRANSFERASE SULT"/>
    <property type="match status" value="1"/>
</dbReference>
<dbReference type="Proteomes" id="UP000326759">
    <property type="component" value="Unassembled WGS sequence"/>
</dbReference>
<reference evidence="4 5" key="1">
    <citation type="journal article" date="2019" name="PLoS Biol.">
        <title>Sex chromosomes control vertical transmission of feminizing Wolbachia symbionts in an isopod.</title>
        <authorList>
            <person name="Becking T."/>
            <person name="Chebbi M.A."/>
            <person name="Giraud I."/>
            <person name="Moumen B."/>
            <person name="Laverre T."/>
            <person name="Caubet Y."/>
            <person name="Peccoud J."/>
            <person name="Gilbert C."/>
            <person name="Cordaux R."/>
        </authorList>
    </citation>
    <scope>NUCLEOTIDE SEQUENCE [LARGE SCALE GENOMIC DNA]</scope>
    <source>
        <strain evidence="4">ANa2</strain>
        <tissue evidence="4">Whole body excluding digestive tract and cuticle</tissue>
    </source>
</reference>
<evidence type="ECO:0000313" key="4">
    <source>
        <dbReference type="EMBL" id="KAB7497527.1"/>
    </source>
</evidence>
<evidence type="ECO:0000259" key="3">
    <source>
        <dbReference type="Pfam" id="PF00685"/>
    </source>
</evidence>
<dbReference type="EMBL" id="SEYY01020169">
    <property type="protein sequence ID" value="KAB7497527.1"/>
    <property type="molecule type" value="Genomic_DNA"/>
</dbReference>
<dbReference type="Gene3D" id="3.40.50.300">
    <property type="entry name" value="P-loop containing nucleotide triphosphate hydrolases"/>
    <property type="match status" value="1"/>
</dbReference>
<organism evidence="4 5">
    <name type="scientific">Armadillidium nasatum</name>
    <dbReference type="NCBI Taxonomy" id="96803"/>
    <lineage>
        <taxon>Eukaryota</taxon>
        <taxon>Metazoa</taxon>
        <taxon>Ecdysozoa</taxon>
        <taxon>Arthropoda</taxon>
        <taxon>Crustacea</taxon>
        <taxon>Multicrustacea</taxon>
        <taxon>Malacostraca</taxon>
        <taxon>Eumalacostraca</taxon>
        <taxon>Peracarida</taxon>
        <taxon>Isopoda</taxon>
        <taxon>Oniscidea</taxon>
        <taxon>Crinocheta</taxon>
        <taxon>Armadillidiidae</taxon>
        <taxon>Armadillidium</taxon>
    </lineage>
</organism>
<comment type="caution">
    <text evidence="4">The sequence shown here is derived from an EMBL/GenBank/DDBJ whole genome shotgun (WGS) entry which is preliminary data.</text>
</comment>
<sequence length="292" mass="35167">MIDFSNIIIKTMKIEMYDGPLKEKLDKCFEMPTDRAVIEDTFVHGANFENWYEKCQSFEMKSSDVWVVTYPKAGTTWTQEMVWCILNDLESEEAQIELMERVPFIEKTQIMGLKKLLRSKLYFQIIYVCRDPRDVCVSYYYHHLKLMAYSGNFDEFFDLFINDVLIFSPFWKHILEFWERRHDDNIFFIRFEDMKQNLRGMIKKVAKFLGKELSEEYIDKLENHLSFENMKTNAAVNNESTFSAIECRKDIRFMRNGKVGDWKCHLNESQVKQINKWIEDNLKDSDFPYYRT</sequence>
<dbReference type="Pfam" id="PF00685">
    <property type="entry name" value="Sulfotransfer_1"/>
    <property type="match status" value="1"/>
</dbReference>